<feature type="domain" description="DSBA-like thioredoxin" evidence="1">
    <location>
        <begin position="27"/>
        <end position="209"/>
    </location>
</feature>
<name>A0A9X3KX82_ALCXX</name>
<dbReference type="InterPro" id="IPR001853">
    <property type="entry name" value="DSBA-like_thioredoxin_dom"/>
</dbReference>
<dbReference type="SUPFAM" id="SSF52833">
    <property type="entry name" value="Thioredoxin-like"/>
    <property type="match status" value="1"/>
</dbReference>
<dbReference type="Gene3D" id="3.40.30.10">
    <property type="entry name" value="Glutaredoxin"/>
    <property type="match status" value="1"/>
</dbReference>
<dbReference type="GO" id="GO:0016491">
    <property type="term" value="F:oxidoreductase activity"/>
    <property type="evidence" value="ECO:0007669"/>
    <property type="project" value="InterPro"/>
</dbReference>
<gene>
    <name evidence="2" type="ORF">O9570_10575</name>
</gene>
<evidence type="ECO:0000313" key="3">
    <source>
        <dbReference type="Proteomes" id="UP001141992"/>
    </source>
</evidence>
<dbReference type="PANTHER" id="PTHR13887:SF41">
    <property type="entry name" value="THIOREDOXIN SUPERFAMILY PROTEIN"/>
    <property type="match status" value="1"/>
</dbReference>
<dbReference type="Pfam" id="PF01323">
    <property type="entry name" value="DSBA"/>
    <property type="match status" value="1"/>
</dbReference>
<dbReference type="AlphaFoldDB" id="A0A9X3KX82"/>
<comment type="caution">
    <text evidence="2">The sequence shown here is derived from an EMBL/GenBank/DDBJ whole genome shotgun (WGS) entry which is preliminary data.</text>
</comment>
<dbReference type="PANTHER" id="PTHR13887">
    <property type="entry name" value="GLUTATHIONE S-TRANSFERASE KAPPA"/>
    <property type="match status" value="1"/>
</dbReference>
<dbReference type="EMBL" id="JAPZVI010000006">
    <property type="protein sequence ID" value="MCZ8401890.1"/>
    <property type="molecule type" value="Genomic_DNA"/>
</dbReference>
<reference evidence="2" key="1">
    <citation type="submission" date="2022-12" db="EMBL/GenBank/DDBJ databases">
        <authorList>
            <person name="Voronina O.L."/>
            <person name="Kunda M.S."/>
            <person name="Ryzhova N."/>
            <person name="Aksenova E.I."/>
        </authorList>
    </citation>
    <scope>NUCLEOTIDE SEQUENCE</scope>
    <source>
        <strain evidence="2">SCCH136:Ach223948</strain>
    </source>
</reference>
<accession>A0A9X3KX82</accession>
<sequence>MFSTSPFATSASASASAEAAAPATPLTVDFFHDVVCGWCYVMSPRLRQVAAELGVTVRQRSFVLQESPEQMRRVFGSMERAKRVILGHWEACARHDDTPRIDIEGMRGETFDYPSGLAGALACQAAHLLAGEAGHWDLFDAIQRAHLSEHRNVGDTAVLLDIAAALGFDRPEFARVMQGEEARRRVREDRAAAARLGIDSIPTLVAGPHQARLQTLPLADLRDRLLALMPARA</sequence>
<organism evidence="2 3">
    <name type="scientific">Alcaligenes xylosoxydans xylosoxydans</name>
    <name type="common">Achromobacter xylosoxidans</name>
    <dbReference type="NCBI Taxonomy" id="85698"/>
    <lineage>
        <taxon>Bacteria</taxon>
        <taxon>Pseudomonadati</taxon>
        <taxon>Pseudomonadota</taxon>
        <taxon>Betaproteobacteria</taxon>
        <taxon>Burkholderiales</taxon>
        <taxon>Alcaligenaceae</taxon>
        <taxon>Achromobacter</taxon>
    </lineage>
</organism>
<dbReference type="InterPro" id="IPR036249">
    <property type="entry name" value="Thioredoxin-like_sf"/>
</dbReference>
<dbReference type="RefSeq" id="WP_232066999.1">
    <property type="nucleotide sequence ID" value="NZ_CAJFDJ010000002.1"/>
</dbReference>
<dbReference type="Proteomes" id="UP001141992">
    <property type="component" value="Unassembled WGS sequence"/>
</dbReference>
<evidence type="ECO:0000259" key="1">
    <source>
        <dbReference type="Pfam" id="PF01323"/>
    </source>
</evidence>
<proteinExistence type="predicted"/>
<evidence type="ECO:0000313" key="2">
    <source>
        <dbReference type="EMBL" id="MCZ8401890.1"/>
    </source>
</evidence>
<protein>
    <submittedName>
        <fullName evidence="2">DsbA family protein</fullName>
    </submittedName>
</protein>